<evidence type="ECO:0000256" key="1">
    <source>
        <dbReference type="SAM" id="MobiDB-lite"/>
    </source>
</evidence>
<proteinExistence type="predicted"/>
<keyword evidence="3" id="KW-1185">Reference proteome</keyword>
<protein>
    <submittedName>
        <fullName evidence="2">Uncharacterized protein</fullName>
    </submittedName>
</protein>
<evidence type="ECO:0000313" key="3">
    <source>
        <dbReference type="Proteomes" id="UP000233551"/>
    </source>
</evidence>
<comment type="caution">
    <text evidence="2">The sequence shown here is derived from an EMBL/GenBank/DDBJ whole genome shotgun (WGS) entry which is preliminary data.</text>
</comment>
<reference evidence="2 3" key="1">
    <citation type="submission" date="2017-11" db="EMBL/GenBank/DDBJ databases">
        <title>De-novo sequencing of pomegranate (Punica granatum L.) genome.</title>
        <authorList>
            <person name="Akparov Z."/>
            <person name="Amiraslanov A."/>
            <person name="Hajiyeva S."/>
            <person name="Abbasov M."/>
            <person name="Kaur K."/>
            <person name="Hamwieh A."/>
            <person name="Solovyev V."/>
            <person name="Salamov A."/>
            <person name="Braich B."/>
            <person name="Kosarev P."/>
            <person name="Mahmoud A."/>
            <person name="Hajiyev E."/>
            <person name="Babayeva S."/>
            <person name="Izzatullayeva V."/>
            <person name="Mammadov A."/>
            <person name="Mammadov A."/>
            <person name="Sharifova S."/>
            <person name="Ojaghi J."/>
            <person name="Eynullazada K."/>
            <person name="Bayramov B."/>
            <person name="Abdulazimova A."/>
            <person name="Shahmuradov I."/>
        </authorList>
    </citation>
    <scope>NUCLEOTIDE SEQUENCE [LARGE SCALE GENOMIC DNA]</scope>
    <source>
        <strain evidence="3">cv. AG2017</strain>
        <tissue evidence="2">Leaf</tissue>
    </source>
</reference>
<organism evidence="2 3">
    <name type="scientific">Punica granatum</name>
    <name type="common">Pomegranate</name>
    <dbReference type="NCBI Taxonomy" id="22663"/>
    <lineage>
        <taxon>Eukaryota</taxon>
        <taxon>Viridiplantae</taxon>
        <taxon>Streptophyta</taxon>
        <taxon>Embryophyta</taxon>
        <taxon>Tracheophyta</taxon>
        <taxon>Spermatophyta</taxon>
        <taxon>Magnoliopsida</taxon>
        <taxon>eudicotyledons</taxon>
        <taxon>Gunneridae</taxon>
        <taxon>Pentapetalae</taxon>
        <taxon>rosids</taxon>
        <taxon>malvids</taxon>
        <taxon>Myrtales</taxon>
        <taxon>Lythraceae</taxon>
        <taxon>Punica</taxon>
    </lineage>
</organism>
<dbReference type="AlphaFoldDB" id="A0A2I0KEF3"/>
<dbReference type="Proteomes" id="UP000233551">
    <property type="component" value="Unassembled WGS sequence"/>
</dbReference>
<feature type="region of interest" description="Disordered" evidence="1">
    <location>
        <begin position="1"/>
        <end position="27"/>
    </location>
</feature>
<accession>A0A2I0KEF3</accession>
<evidence type="ECO:0000313" key="2">
    <source>
        <dbReference type="EMBL" id="PKI66891.1"/>
    </source>
</evidence>
<dbReference type="EMBL" id="PGOL01000656">
    <property type="protein sequence ID" value="PKI66891.1"/>
    <property type="molecule type" value="Genomic_DNA"/>
</dbReference>
<sequence length="75" mass="8602">MVRTSSEHGPEQQDMSHRLKHESKDDVPRSRFKDVWLFCWVFKFLKPELVSKKESLLSSGVRVGASTFASGYGWG</sequence>
<gene>
    <name evidence="2" type="ORF">CRG98_012757</name>
</gene>
<name>A0A2I0KEF3_PUNGR</name>